<feature type="transmembrane region" description="Helical" evidence="1">
    <location>
        <begin position="6"/>
        <end position="24"/>
    </location>
</feature>
<name>A0A1Y6K2N2_9CHLR</name>
<dbReference type="RefSeq" id="WP_087861866.1">
    <property type="nucleotide sequence ID" value="NZ_LT859958.1"/>
</dbReference>
<dbReference type="OrthoDB" id="5625343at2"/>
<sequence>MEIFSYIADFIGIFSFFAAVAAWINTRKIQKNQKLELERLNQKIKVRLINPDTKNYIDLNGEMRREEISRAEILGWIGMLPKIQGLERSRFQLEFSNKDEFFTRMNAVRTGSGDMTFEIDCTEYESDQFAVEKKNMSNH</sequence>
<keyword evidence="1" id="KW-0472">Membrane</keyword>
<evidence type="ECO:0000313" key="2">
    <source>
        <dbReference type="EMBL" id="SMX53962.1"/>
    </source>
</evidence>
<evidence type="ECO:0000256" key="1">
    <source>
        <dbReference type="SAM" id="Phobius"/>
    </source>
</evidence>
<keyword evidence="3" id="KW-1185">Reference proteome</keyword>
<protein>
    <submittedName>
        <fullName evidence="2">Uncharacterized protein</fullName>
    </submittedName>
</protein>
<organism evidence="2 3">
    <name type="scientific">Candidatus Brevifilum fermentans</name>
    <dbReference type="NCBI Taxonomy" id="1986204"/>
    <lineage>
        <taxon>Bacteria</taxon>
        <taxon>Bacillati</taxon>
        <taxon>Chloroflexota</taxon>
        <taxon>Anaerolineae</taxon>
        <taxon>Anaerolineales</taxon>
        <taxon>Anaerolineaceae</taxon>
        <taxon>Candidatus Brevifilum</taxon>
    </lineage>
</organism>
<dbReference type="EMBL" id="LT859958">
    <property type="protein sequence ID" value="SMX53962.1"/>
    <property type="molecule type" value="Genomic_DNA"/>
</dbReference>
<reference evidence="3" key="1">
    <citation type="submission" date="2017-05" db="EMBL/GenBank/DDBJ databases">
        <authorList>
            <person name="Kirkegaard R."/>
            <person name="Mcilroy J S."/>
        </authorList>
    </citation>
    <scope>NUCLEOTIDE SEQUENCE [LARGE SCALE GENOMIC DNA]</scope>
</reference>
<dbReference type="KEGG" id="abat:CFX1CAM_0897"/>
<dbReference type="AlphaFoldDB" id="A0A1Y6K2N2"/>
<evidence type="ECO:0000313" key="3">
    <source>
        <dbReference type="Proteomes" id="UP000195514"/>
    </source>
</evidence>
<dbReference type="Proteomes" id="UP000195514">
    <property type="component" value="Chromosome I"/>
</dbReference>
<accession>A0A1Y6K2N2</accession>
<proteinExistence type="predicted"/>
<gene>
    <name evidence="2" type="ORF">CFX1CAM_0897</name>
</gene>
<keyword evidence="1" id="KW-0812">Transmembrane</keyword>
<keyword evidence="1" id="KW-1133">Transmembrane helix</keyword>